<evidence type="ECO:0000256" key="1">
    <source>
        <dbReference type="SAM" id="SignalP"/>
    </source>
</evidence>
<dbReference type="Proteomes" id="UP000435877">
    <property type="component" value="Unassembled WGS sequence"/>
</dbReference>
<proteinExistence type="predicted"/>
<evidence type="ECO:0000313" key="3">
    <source>
        <dbReference type="EMBL" id="CAA0112708.1"/>
    </source>
</evidence>
<keyword evidence="1" id="KW-0732">Signal</keyword>
<reference evidence="4 5" key="1">
    <citation type="submission" date="2019-11" db="EMBL/GenBank/DDBJ databases">
        <authorList>
            <person name="Holert J."/>
        </authorList>
    </citation>
    <scope>NUCLEOTIDE SEQUENCE [LARGE SCALE GENOMIC DNA]</scope>
    <source>
        <strain evidence="3">BC3_2A</strain>
        <strain evidence="2">SB11_1A</strain>
    </source>
</reference>
<feature type="signal peptide" evidence="1">
    <location>
        <begin position="1"/>
        <end position="26"/>
    </location>
</feature>
<gene>
    <name evidence="2" type="ORF">IHBHHGIJ_02641</name>
    <name evidence="3" type="ORF">KFEGEMFD_02828</name>
</gene>
<name>A0A5S9Q4R2_9GAMM</name>
<dbReference type="EMBL" id="CACSIM010000004">
    <property type="protein sequence ID" value="CAA0112708.1"/>
    <property type="molecule type" value="Genomic_DNA"/>
</dbReference>
<dbReference type="EMBL" id="CACSIK010000001">
    <property type="protein sequence ID" value="CAA0094824.1"/>
    <property type="molecule type" value="Genomic_DNA"/>
</dbReference>
<evidence type="ECO:0000313" key="4">
    <source>
        <dbReference type="Proteomes" id="UP000435877"/>
    </source>
</evidence>
<dbReference type="AlphaFoldDB" id="A0A5S9Q4R2"/>
<protein>
    <recommendedName>
        <fullName evidence="6">DUF5625 domain-containing protein</fullName>
    </recommendedName>
</protein>
<dbReference type="Proteomes" id="UP000439591">
    <property type="component" value="Unassembled WGS sequence"/>
</dbReference>
<keyword evidence="4" id="KW-1185">Reference proteome</keyword>
<organism evidence="3 5">
    <name type="scientific">Zhongshania aliphaticivorans</name>
    <dbReference type="NCBI Taxonomy" id="1470434"/>
    <lineage>
        <taxon>Bacteria</taxon>
        <taxon>Pseudomonadati</taxon>
        <taxon>Pseudomonadota</taxon>
        <taxon>Gammaproteobacteria</taxon>
        <taxon>Cellvibrionales</taxon>
        <taxon>Spongiibacteraceae</taxon>
        <taxon>Zhongshania</taxon>
    </lineage>
</organism>
<accession>A0A5S9Q4R2</accession>
<dbReference type="RefSeq" id="WP_159269156.1">
    <property type="nucleotide sequence ID" value="NZ_CACSIK010000001.1"/>
</dbReference>
<dbReference type="OrthoDB" id="9911594at2"/>
<evidence type="ECO:0000313" key="2">
    <source>
        <dbReference type="EMBL" id="CAA0094824.1"/>
    </source>
</evidence>
<feature type="chain" id="PRO_5036372920" description="DUF5625 domain-containing protein" evidence="1">
    <location>
        <begin position="27"/>
        <end position="178"/>
    </location>
</feature>
<sequence>MMYFSWKKIQKLLISILVVGSQSGLASDTELVDVKAEALRFYATIKAAENANSGELNRVSVYVGNNAETLVVQAAKIQIDDRTPVRYAYSKIESNVLLDGGLHEIEKLRLPVGNYRIRAEIIALPNDAGPNADRTFLRLDQMVSVNSETHIELGVVSNGMTNMMGSAELALRDWRPTL</sequence>
<evidence type="ECO:0008006" key="6">
    <source>
        <dbReference type="Google" id="ProtNLM"/>
    </source>
</evidence>
<evidence type="ECO:0000313" key="5">
    <source>
        <dbReference type="Proteomes" id="UP000439591"/>
    </source>
</evidence>